<feature type="region of interest" description="Disordered" evidence="9">
    <location>
        <begin position="192"/>
        <end position="280"/>
    </location>
</feature>
<dbReference type="GO" id="GO:0003723">
    <property type="term" value="F:RNA binding"/>
    <property type="evidence" value="ECO:0007669"/>
    <property type="project" value="UniProtKB-KW"/>
</dbReference>
<dbReference type="GO" id="GO:0001522">
    <property type="term" value="P:pseudouridine synthesis"/>
    <property type="evidence" value="ECO:0007669"/>
    <property type="project" value="InterPro"/>
</dbReference>
<dbReference type="AlphaFoldDB" id="A0AAP0RVD7"/>
<dbReference type="Gene3D" id="2.40.10.230">
    <property type="entry name" value="Probable tRNA pseudouridine synthase domain"/>
    <property type="match status" value="1"/>
</dbReference>
<feature type="compositionally biased region" description="Basic residues" evidence="9">
    <location>
        <begin position="12"/>
        <end position="23"/>
    </location>
</feature>
<evidence type="ECO:0000256" key="8">
    <source>
        <dbReference type="ARBA" id="ARBA00023242"/>
    </source>
</evidence>
<dbReference type="InterPro" id="IPR038664">
    <property type="entry name" value="Gar1/Naf1_Cbf5-bd_sf"/>
</dbReference>
<comment type="subcellular location">
    <subcellularLocation>
        <location evidence="1">Nucleus</location>
    </subcellularLocation>
</comment>
<evidence type="ECO:0000256" key="1">
    <source>
        <dbReference type="ARBA" id="ARBA00004123"/>
    </source>
</evidence>
<dbReference type="GO" id="GO:0005732">
    <property type="term" value="C:sno(s)RNA-containing ribonucleoprotein complex"/>
    <property type="evidence" value="ECO:0007669"/>
    <property type="project" value="InterPro"/>
</dbReference>
<evidence type="ECO:0000256" key="9">
    <source>
        <dbReference type="SAM" id="MobiDB-lite"/>
    </source>
</evidence>
<feature type="region of interest" description="Disordered" evidence="9">
    <location>
        <begin position="1"/>
        <end position="23"/>
    </location>
</feature>
<reference evidence="10 11" key="1">
    <citation type="journal article" date="2024" name="Plant J.">
        <title>Genome sequences and population genomics reveal climatic adaptation and genomic divergence between two closely related sweetgum species.</title>
        <authorList>
            <person name="Xu W.Q."/>
            <person name="Ren C.Q."/>
            <person name="Zhang X.Y."/>
            <person name="Comes H.P."/>
            <person name="Liu X.H."/>
            <person name="Li Y.G."/>
            <person name="Kettle C.J."/>
            <person name="Jalonen R."/>
            <person name="Gaisberger H."/>
            <person name="Ma Y.Z."/>
            <person name="Qiu Y.X."/>
        </authorList>
    </citation>
    <scope>NUCLEOTIDE SEQUENCE [LARGE SCALE GENOMIC DNA]</scope>
    <source>
        <strain evidence="10">Hangzhou</strain>
    </source>
</reference>
<feature type="region of interest" description="Disordered" evidence="9">
    <location>
        <begin position="423"/>
        <end position="500"/>
    </location>
</feature>
<evidence type="ECO:0000256" key="7">
    <source>
        <dbReference type="ARBA" id="ARBA00022884"/>
    </source>
</evidence>
<feature type="compositionally biased region" description="Acidic residues" evidence="9">
    <location>
        <begin position="237"/>
        <end position="263"/>
    </location>
</feature>
<keyword evidence="11" id="KW-1185">Reference proteome</keyword>
<keyword evidence="6" id="KW-0597">Phosphoprotein</keyword>
<evidence type="ECO:0000256" key="3">
    <source>
        <dbReference type="ARBA" id="ARBA00021438"/>
    </source>
</evidence>
<feature type="compositionally biased region" description="Acidic residues" evidence="9">
    <location>
        <begin position="427"/>
        <end position="444"/>
    </location>
</feature>
<proteinExistence type="inferred from homology"/>
<dbReference type="Pfam" id="PF04410">
    <property type="entry name" value="Gar1"/>
    <property type="match status" value="1"/>
</dbReference>
<dbReference type="GO" id="GO:0005634">
    <property type="term" value="C:nucleus"/>
    <property type="evidence" value="ECO:0007669"/>
    <property type="project" value="UniProtKB-SubCell"/>
</dbReference>
<dbReference type="InterPro" id="IPR009000">
    <property type="entry name" value="Transl_B-barrel_sf"/>
</dbReference>
<dbReference type="Proteomes" id="UP001415857">
    <property type="component" value="Unassembled WGS sequence"/>
</dbReference>
<evidence type="ECO:0000313" key="10">
    <source>
        <dbReference type="EMBL" id="KAK9285327.1"/>
    </source>
</evidence>
<dbReference type="EMBL" id="JBBPBK010000005">
    <property type="protein sequence ID" value="KAK9285327.1"/>
    <property type="molecule type" value="Genomic_DNA"/>
</dbReference>
<protein>
    <recommendedName>
        <fullName evidence="3">H/ACA ribonucleoprotein complex non-core subunit NAF1</fullName>
    </recommendedName>
</protein>
<dbReference type="SUPFAM" id="SSF50447">
    <property type="entry name" value="Translation proteins"/>
    <property type="match status" value="1"/>
</dbReference>
<accession>A0AAP0RVD7</accession>
<keyword evidence="7" id="KW-0694">RNA-binding</keyword>
<name>A0AAP0RVD7_LIQFO</name>
<dbReference type="PANTHER" id="PTHR31633:SF1">
    <property type="entry name" value="H_ACA RIBONUCLEOPROTEIN COMPLEX NON-CORE SUBUNIT NAF1"/>
    <property type="match status" value="1"/>
</dbReference>
<evidence type="ECO:0000256" key="2">
    <source>
        <dbReference type="ARBA" id="ARBA00009801"/>
    </source>
</evidence>
<gene>
    <name evidence="10" type="ORF">L1049_024518</name>
</gene>
<dbReference type="FunFam" id="2.40.10.230:FF:000002">
    <property type="entry name" value="H/ACA ribonucleoprotein complex non-core subunit NAF1"/>
    <property type="match status" value="1"/>
</dbReference>
<keyword evidence="4" id="KW-0690">Ribosome biogenesis</keyword>
<dbReference type="PANTHER" id="PTHR31633">
    <property type="entry name" value="H/ACA RIBONUCLEOPROTEIN COMPLEX NON-CORE SUBUNIT NAF1"/>
    <property type="match status" value="1"/>
</dbReference>
<feature type="compositionally biased region" description="Low complexity" evidence="9">
    <location>
        <begin position="212"/>
        <end position="236"/>
    </location>
</feature>
<dbReference type="InterPro" id="IPR007504">
    <property type="entry name" value="H/ACA_rnp_Gar1/Naf1"/>
</dbReference>
<evidence type="ECO:0000256" key="6">
    <source>
        <dbReference type="ARBA" id="ARBA00022553"/>
    </source>
</evidence>
<dbReference type="GO" id="GO:0006364">
    <property type="term" value="P:rRNA processing"/>
    <property type="evidence" value="ECO:0007669"/>
    <property type="project" value="UniProtKB-KW"/>
</dbReference>
<sequence>MVCPPNFQKERSSRHRRRHRHRHRPYRCNCRRISPSPAFHRFLLIRPKSSLKNLSQIRNFPNIHPKNLMKIDELGCEVKAKGDEECAKSVNLSSCSIEDESGKVGSVEPSDLGFELKVEEEESEKVGKLSSSSICIEDEIGKVSLVEASSASVLGFVLKVGGEEQESEKVGNLSDDEIGKVSLVEVSNPSVLDDGKAAAKESQVVSDEDESGSSSESESSSSSSALASSSSSTSSSSEDDTDDEEEEEDDDDDDDEEEEEEEEKEKGEMEEGEIRDIDEVEMVGWSDDDVLADGEDVIKGPIMSKNELKFLPPVPPVDVTLQPCHQTLPVGVVLSIIGTQVIVEGVEKHNPLNEGSILWITESRSPLGLIDEIFGPVKNPYYVVRYNSEKEVPAGINEGTPISFVPQFANHVLNDNNLYKKGYDASGENDEELSDEEFSDDEKEAEYKRMVRMTKRGTNDQGLGNRKKDKRKVKNRDGNWKNCHPSVPRPPAGMGPLPPDQNQHHVLPVTTSLDHGNYSCFPGTGQVFPGRPGLVSPFPQLAQAAGFIPPSNGVWANGMPSQPQQSMVFPNGFPTDSMQWLQQNPNQHPYQMPSPNGMPFQQQFVPSQMLLPNVLGPGGQPNFFAGPSYAPWPGLVGQNSFNQTTFGMGLQGQHAYPSIGVGGQGVLSNVSHAEQSCAVQPPAVSPGNLEHHQQFNLGVSSGRGRQPYRRGGGRFAAGRGRHQTK</sequence>
<evidence type="ECO:0000256" key="5">
    <source>
        <dbReference type="ARBA" id="ARBA00022552"/>
    </source>
</evidence>
<feature type="region of interest" description="Disordered" evidence="9">
    <location>
        <begin position="698"/>
        <end position="725"/>
    </location>
</feature>
<organism evidence="10 11">
    <name type="scientific">Liquidambar formosana</name>
    <name type="common">Formosan gum</name>
    <dbReference type="NCBI Taxonomy" id="63359"/>
    <lineage>
        <taxon>Eukaryota</taxon>
        <taxon>Viridiplantae</taxon>
        <taxon>Streptophyta</taxon>
        <taxon>Embryophyta</taxon>
        <taxon>Tracheophyta</taxon>
        <taxon>Spermatophyta</taxon>
        <taxon>Magnoliopsida</taxon>
        <taxon>eudicotyledons</taxon>
        <taxon>Gunneridae</taxon>
        <taxon>Pentapetalae</taxon>
        <taxon>Saxifragales</taxon>
        <taxon>Altingiaceae</taxon>
        <taxon>Liquidambar</taxon>
    </lineage>
</organism>
<dbReference type="InterPro" id="IPR040309">
    <property type="entry name" value="Naf1"/>
</dbReference>
<feature type="compositionally biased region" description="Basic residues" evidence="9">
    <location>
        <begin position="465"/>
        <end position="474"/>
    </location>
</feature>
<comment type="caution">
    <text evidence="10">The sequence shown here is derived from an EMBL/GenBank/DDBJ whole genome shotgun (WGS) entry which is preliminary data.</text>
</comment>
<keyword evidence="8" id="KW-0539">Nucleus</keyword>
<dbReference type="GO" id="GO:0000493">
    <property type="term" value="P:box H/ACA snoRNP assembly"/>
    <property type="evidence" value="ECO:0007669"/>
    <property type="project" value="InterPro"/>
</dbReference>
<keyword evidence="5" id="KW-0698">rRNA processing</keyword>
<evidence type="ECO:0000313" key="11">
    <source>
        <dbReference type="Proteomes" id="UP001415857"/>
    </source>
</evidence>
<feature type="compositionally biased region" description="Pro residues" evidence="9">
    <location>
        <begin position="487"/>
        <end position="499"/>
    </location>
</feature>
<comment type="similarity">
    <text evidence="2">Belongs to the NAF1 family.</text>
</comment>
<feature type="compositionally biased region" description="Basic and acidic residues" evidence="9">
    <location>
        <begin position="264"/>
        <end position="277"/>
    </location>
</feature>
<evidence type="ECO:0000256" key="4">
    <source>
        <dbReference type="ARBA" id="ARBA00022517"/>
    </source>
</evidence>